<name>A0A8H3EJ47_9LECA</name>
<dbReference type="OrthoDB" id="3560543at2759"/>
<keyword evidence="1" id="KW-1133">Transmembrane helix</keyword>
<evidence type="ECO:0000313" key="3">
    <source>
        <dbReference type="Proteomes" id="UP000664169"/>
    </source>
</evidence>
<comment type="caution">
    <text evidence="2">The sequence shown here is derived from an EMBL/GenBank/DDBJ whole genome shotgun (WGS) entry which is preliminary data.</text>
</comment>
<evidence type="ECO:0000313" key="2">
    <source>
        <dbReference type="EMBL" id="CAF9904982.1"/>
    </source>
</evidence>
<protein>
    <submittedName>
        <fullName evidence="2">Uncharacterized protein</fullName>
    </submittedName>
</protein>
<organism evidence="2 3">
    <name type="scientific">Gomphillus americanus</name>
    <dbReference type="NCBI Taxonomy" id="1940652"/>
    <lineage>
        <taxon>Eukaryota</taxon>
        <taxon>Fungi</taxon>
        <taxon>Dikarya</taxon>
        <taxon>Ascomycota</taxon>
        <taxon>Pezizomycotina</taxon>
        <taxon>Lecanoromycetes</taxon>
        <taxon>OSLEUM clade</taxon>
        <taxon>Ostropomycetidae</taxon>
        <taxon>Ostropales</taxon>
        <taxon>Graphidaceae</taxon>
        <taxon>Gomphilloideae</taxon>
        <taxon>Gomphillus</taxon>
    </lineage>
</organism>
<evidence type="ECO:0000256" key="1">
    <source>
        <dbReference type="SAM" id="Phobius"/>
    </source>
</evidence>
<dbReference type="AlphaFoldDB" id="A0A8H3EJ47"/>
<gene>
    <name evidence="2" type="ORF">GOMPHAMPRED_003003</name>
</gene>
<feature type="transmembrane region" description="Helical" evidence="1">
    <location>
        <begin position="264"/>
        <end position="281"/>
    </location>
</feature>
<feature type="transmembrane region" description="Helical" evidence="1">
    <location>
        <begin position="360"/>
        <end position="381"/>
    </location>
</feature>
<sequence>MENKSTEKGGPQLVRLDYSLNHLDELLIEKAEAAIREYRRQHPLPIGYTDADAYERDRGLPMSEDGLLDQLFCDSELILRSNYGPADLVRLLGSSLQRWGSTSRNIVYLYRTDCESNKPLDEWLLWTKQVYNATVDLMSKTVMCIDHLNRTDVLPVLEHIVGRLACVDDLLDLLPQGKQKRVMLERELGDTLLAVKQMKSQGIESFDNKAIDVFKASIRAHRATIDATKDEATLPLQATANEPDSSRKSAETISQIATESWKPTVMGATLLLTIASTYFLVQGWQLSTHENGKSSDADYWFLWQSSIMQWVSALPIVAGFLTDPVQNRQVHWWIWILLGASLVCAIAAPVSYLISKTEASAMISFFGCAAQAFVVLEAMFVTEPVRKLKAS</sequence>
<feature type="transmembrane region" description="Helical" evidence="1">
    <location>
        <begin position="301"/>
        <end position="321"/>
    </location>
</feature>
<accession>A0A8H3EJ47</accession>
<dbReference type="EMBL" id="CAJPDQ010000002">
    <property type="protein sequence ID" value="CAF9904982.1"/>
    <property type="molecule type" value="Genomic_DNA"/>
</dbReference>
<proteinExistence type="predicted"/>
<keyword evidence="1" id="KW-0812">Transmembrane</keyword>
<keyword evidence="1" id="KW-0472">Membrane</keyword>
<reference evidence="2" key="1">
    <citation type="submission" date="2021-03" db="EMBL/GenBank/DDBJ databases">
        <authorList>
            <person name="Tagirdzhanova G."/>
        </authorList>
    </citation>
    <scope>NUCLEOTIDE SEQUENCE</scope>
</reference>
<keyword evidence="3" id="KW-1185">Reference proteome</keyword>
<feature type="transmembrane region" description="Helical" evidence="1">
    <location>
        <begin position="333"/>
        <end position="354"/>
    </location>
</feature>
<dbReference type="Proteomes" id="UP000664169">
    <property type="component" value="Unassembled WGS sequence"/>
</dbReference>